<evidence type="ECO:0000259" key="5">
    <source>
        <dbReference type="PROSITE" id="PS51635"/>
    </source>
</evidence>
<dbReference type="PANTHER" id="PTHR14226">
    <property type="entry name" value="NEUROPATHY TARGET ESTERASE/SWISS CHEESE D.MELANOGASTER"/>
    <property type="match status" value="1"/>
</dbReference>
<dbReference type="GO" id="GO:0016042">
    <property type="term" value="P:lipid catabolic process"/>
    <property type="evidence" value="ECO:0007669"/>
    <property type="project" value="UniProtKB-UniRule"/>
</dbReference>
<feature type="active site" description="Proton acceptor" evidence="4">
    <location>
        <position position="169"/>
    </location>
</feature>
<dbReference type="InterPro" id="IPR002641">
    <property type="entry name" value="PNPLA_dom"/>
</dbReference>
<evidence type="ECO:0000256" key="4">
    <source>
        <dbReference type="PROSITE-ProRule" id="PRU01161"/>
    </source>
</evidence>
<evidence type="ECO:0000256" key="1">
    <source>
        <dbReference type="ARBA" id="ARBA00022801"/>
    </source>
</evidence>
<keyword evidence="2 4" id="KW-0442">Lipid degradation</keyword>
<sequence>MKIGLALGGGGVRALAHIPILETLDEFGIKPSIIAGTSMGAVIGALYASGMSGKEIRERISRHLILKDDTWRDILAKKEHLLKWVTAFSADFPRGGFIKTQGFLEYLFSEITKRTFEELEIPLLVIAADFWTAEELVIERDDLLPALQASMAVPGVFAPASIGGRVLVDGGVVNLVPYDHVLERADFTIAVDVGKVCNHGKNEIPGALESILRAFSIMQASAITEKMKRRKPDIYVQPEIQDIRMLDFGKAEDVFLQAAPAIDLLRKRLKAVIAGQEHQADRS</sequence>
<dbReference type="AlphaFoldDB" id="A0A1H7URD1"/>
<dbReference type="Gene3D" id="3.40.1090.10">
    <property type="entry name" value="Cytosolic phospholipase A2 catalytic domain"/>
    <property type="match status" value="2"/>
</dbReference>
<dbReference type="InterPro" id="IPR050301">
    <property type="entry name" value="NTE"/>
</dbReference>
<dbReference type="STRING" id="43775.SAMN04489760_10237"/>
<gene>
    <name evidence="6" type="ORF">SAMN04489760_10237</name>
</gene>
<proteinExistence type="predicted"/>
<feature type="domain" description="PNPLA" evidence="5">
    <location>
        <begin position="5"/>
        <end position="182"/>
    </location>
</feature>
<protein>
    <submittedName>
        <fullName evidence="6">NTE family protein</fullName>
    </submittedName>
</protein>
<keyword evidence="3 4" id="KW-0443">Lipid metabolism</keyword>
<evidence type="ECO:0000256" key="3">
    <source>
        <dbReference type="ARBA" id="ARBA00023098"/>
    </source>
</evidence>
<keyword evidence="7" id="KW-1185">Reference proteome</keyword>
<evidence type="ECO:0000313" key="6">
    <source>
        <dbReference type="EMBL" id="SEL99218.1"/>
    </source>
</evidence>
<dbReference type="OrthoDB" id="5290098at2"/>
<dbReference type="SUPFAM" id="SSF52151">
    <property type="entry name" value="FabD/lysophospholipase-like"/>
    <property type="match status" value="1"/>
</dbReference>
<feature type="short sequence motif" description="DGA/G" evidence="4">
    <location>
        <begin position="169"/>
        <end position="171"/>
    </location>
</feature>
<dbReference type="Pfam" id="PF01734">
    <property type="entry name" value="Patatin"/>
    <property type="match status" value="1"/>
</dbReference>
<dbReference type="RefSeq" id="WP_093881969.1">
    <property type="nucleotide sequence ID" value="NZ_FOBS01000002.1"/>
</dbReference>
<accession>A0A1H7URD1</accession>
<name>A0A1H7URD1_9BACT</name>
<dbReference type="CDD" id="cd07205">
    <property type="entry name" value="Pat_PNPLA6_PNPLA7_NTE1_like"/>
    <property type="match status" value="1"/>
</dbReference>
<evidence type="ECO:0000256" key="2">
    <source>
        <dbReference type="ARBA" id="ARBA00022963"/>
    </source>
</evidence>
<reference evidence="6 7" key="1">
    <citation type="submission" date="2016-10" db="EMBL/GenBank/DDBJ databases">
        <authorList>
            <person name="de Groot N.N."/>
        </authorList>
    </citation>
    <scope>NUCLEOTIDE SEQUENCE [LARGE SCALE GENOMIC DNA]</scope>
    <source>
        <strain evidence="6 7">DSM 8423</strain>
    </source>
</reference>
<dbReference type="GO" id="GO:0016787">
    <property type="term" value="F:hydrolase activity"/>
    <property type="evidence" value="ECO:0007669"/>
    <property type="project" value="UniProtKB-UniRule"/>
</dbReference>
<feature type="active site" description="Nucleophile" evidence="4">
    <location>
        <position position="38"/>
    </location>
</feature>
<dbReference type="InterPro" id="IPR016035">
    <property type="entry name" value="Acyl_Trfase/lysoPLipase"/>
</dbReference>
<evidence type="ECO:0000313" key="7">
    <source>
        <dbReference type="Proteomes" id="UP000198744"/>
    </source>
</evidence>
<keyword evidence="1 4" id="KW-0378">Hydrolase</keyword>
<organism evidence="6 7">
    <name type="scientific">Syntrophus gentianae</name>
    <dbReference type="NCBI Taxonomy" id="43775"/>
    <lineage>
        <taxon>Bacteria</taxon>
        <taxon>Pseudomonadati</taxon>
        <taxon>Thermodesulfobacteriota</taxon>
        <taxon>Syntrophia</taxon>
        <taxon>Syntrophales</taxon>
        <taxon>Syntrophaceae</taxon>
        <taxon>Syntrophus</taxon>
    </lineage>
</organism>
<dbReference type="PROSITE" id="PS51635">
    <property type="entry name" value="PNPLA"/>
    <property type="match status" value="1"/>
</dbReference>
<feature type="short sequence motif" description="GXSXG" evidence="4">
    <location>
        <begin position="36"/>
        <end position="40"/>
    </location>
</feature>
<dbReference type="PANTHER" id="PTHR14226:SF29">
    <property type="entry name" value="NEUROPATHY TARGET ESTERASE SWS"/>
    <property type="match status" value="1"/>
</dbReference>
<dbReference type="EMBL" id="FOBS01000002">
    <property type="protein sequence ID" value="SEL99218.1"/>
    <property type="molecule type" value="Genomic_DNA"/>
</dbReference>
<dbReference type="Proteomes" id="UP000198744">
    <property type="component" value="Unassembled WGS sequence"/>
</dbReference>
<comment type="caution">
    <text evidence="4">Lacks conserved residue(s) required for the propagation of feature annotation.</text>
</comment>